<comment type="caution">
    <text evidence="2">The sequence shown here is derived from an EMBL/GenBank/DDBJ whole genome shotgun (WGS) entry which is preliminary data.</text>
</comment>
<evidence type="ECO:0000256" key="1">
    <source>
        <dbReference type="ARBA" id="ARBA00005367"/>
    </source>
</evidence>
<evidence type="ECO:0000313" key="3">
    <source>
        <dbReference type="Proteomes" id="UP000031666"/>
    </source>
</evidence>
<dbReference type="AlphaFoldDB" id="A0A0B8QC80"/>
<dbReference type="STRING" id="1481914.JCM19241_2263"/>
<sequence>MEFEFKRGFGEYSVQTSMGHEIIGRWLQEEIGRDLTKIEQVLDLTEQAKHQLVRITNSKAMKSPFLSSLARCLCKITPCFYRQNTILNRILSCTIVKATPCVD</sequence>
<name>A0A0B8QC80_9VIBR</name>
<reference evidence="2 3" key="2">
    <citation type="submission" date="2015-01" db="EMBL/GenBank/DDBJ databases">
        <authorList>
            <consortium name="NBRP consortium"/>
            <person name="Sawabe T."/>
            <person name="Meirelles P."/>
            <person name="Feng G."/>
            <person name="Sayaka M."/>
            <person name="Hattori M."/>
            <person name="Ohkuma M."/>
        </authorList>
    </citation>
    <scope>NUCLEOTIDE SEQUENCE [LARGE SCALE GENOMIC DNA]</scope>
    <source>
        <strain evidence="3">JCM 19241</strain>
    </source>
</reference>
<reference evidence="2 3" key="1">
    <citation type="submission" date="2015-01" db="EMBL/GenBank/DDBJ databases">
        <title>Vibrio sp. C94 JCM 19241 whole genome shotgun sequence.</title>
        <authorList>
            <person name="Sawabe T."/>
            <person name="Meirelles P."/>
            <person name="Feng G."/>
            <person name="Sayaka M."/>
            <person name="Hattori M."/>
            <person name="Ohkuma M."/>
        </authorList>
    </citation>
    <scope>NUCLEOTIDE SEQUENCE [LARGE SCALE GENOMIC DNA]</scope>
    <source>
        <strain evidence="3">JCM 19241</strain>
    </source>
</reference>
<gene>
    <name evidence="2" type="ORF">JCM19241_2263</name>
</gene>
<protein>
    <submittedName>
        <fullName evidence="2">Uncharacterized protein</fullName>
    </submittedName>
</protein>
<dbReference type="Pfam" id="PF06062">
    <property type="entry name" value="UPF0231"/>
    <property type="match status" value="1"/>
</dbReference>
<accession>A0A0B8QC80</accession>
<dbReference type="Proteomes" id="UP000031666">
    <property type="component" value="Unassembled WGS sequence"/>
</dbReference>
<dbReference type="EMBL" id="BBSC01000001">
    <property type="protein sequence ID" value="GAM72808.1"/>
    <property type="molecule type" value="Genomic_DNA"/>
</dbReference>
<comment type="similarity">
    <text evidence="1">Belongs to the UPF0231 family.</text>
</comment>
<proteinExistence type="inferred from homology"/>
<organism evidence="2 3">
    <name type="scientific">Vibrio ishigakensis</name>
    <dbReference type="NCBI Taxonomy" id="1481914"/>
    <lineage>
        <taxon>Bacteria</taxon>
        <taxon>Pseudomonadati</taxon>
        <taxon>Pseudomonadota</taxon>
        <taxon>Gammaproteobacteria</taxon>
        <taxon>Vibrionales</taxon>
        <taxon>Vibrionaceae</taxon>
        <taxon>Vibrio</taxon>
    </lineage>
</organism>
<evidence type="ECO:0000313" key="2">
    <source>
        <dbReference type="EMBL" id="GAM72808.1"/>
    </source>
</evidence>
<dbReference type="InterPro" id="IPR008249">
    <property type="entry name" value="UPF0231"/>
</dbReference>